<feature type="chain" id="PRO_5046095367" description="Outer membrane lipoprotein-sorting protein" evidence="2">
    <location>
        <begin position="29"/>
        <end position="254"/>
    </location>
</feature>
<feature type="compositionally biased region" description="Pro residues" evidence="1">
    <location>
        <begin position="229"/>
        <end position="246"/>
    </location>
</feature>
<reference evidence="3 4" key="1">
    <citation type="submission" date="2023-11" db="EMBL/GenBank/DDBJ databases">
        <title>MicrobeMod: A computational toolkit for identifying prokaryotic methylation and restriction-modification with nanopore sequencing.</title>
        <authorList>
            <person name="Crits-Christoph A."/>
            <person name="Kang S.C."/>
            <person name="Lee H."/>
            <person name="Ostrov N."/>
        </authorList>
    </citation>
    <scope>NUCLEOTIDE SEQUENCE [LARGE SCALE GENOMIC DNA]</scope>
    <source>
        <strain evidence="3 4">ATCC 25935</strain>
    </source>
</reference>
<keyword evidence="4" id="KW-1185">Reference proteome</keyword>
<name>A0ABZ0Y044_9BURK</name>
<dbReference type="Gene3D" id="2.40.360.20">
    <property type="match status" value="1"/>
</dbReference>
<evidence type="ECO:0000256" key="1">
    <source>
        <dbReference type="SAM" id="MobiDB-lite"/>
    </source>
</evidence>
<organism evidence="3 4">
    <name type="scientific">Duganella zoogloeoides</name>
    <dbReference type="NCBI Taxonomy" id="75659"/>
    <lineage>
        <taxon>Bacteria</taxon>
        <taxon>Pseudomonadati</taxon>
        <taxon>Pseudomonadota</taxon>
        <taxon>Betaproteobacteria</taxon>
        <taxon>Burkholderiales</taxon>
        <taxon>Oxalobacteraceae</taxon>
        <taxon>Telluria group</taxon>
        <taxon>Duganella</taxon>
    </lineage>
</organism>
<keyword evidence="2" id="KW-0732">Signal</keyword>
<gene>
    <name evidence="3" type="ORF">SR858_03405</name>
</gene>
<protein>
    <recommendedName>
        <fullName evidence="5">Outer membrane lipoprotein-sorting protein</fullName>
    </recommendedName>
</protein>
<feature type="signal peptide" evidence="2">
    <location>
        <begin position="1"/>
        <end position="28"/>
    </location>
</feature>
<accession>A0ABZ0Y044</accession>
<dbReference type="EMBL" id="CP140152">
    <property type="protein sequence ID" value="WQH05397.1"/>
    <property type="molecule type" value="Genomic_DNA"/>
</dbReference>
<evidence type="ECO:0008006" key="5">
    <source>
        <dbReference type="Google" id="ProtNLM"/>
    </source>
</evidence>
<sequence>MYQTRLARRWTPLALSLSLIFTGASALAAEQPPPAPAPSPAIGDNWTYQYTDARNGVKGNISRLEVSAIDSTGVHVDIHRPGGNAPIGKQLFSADMNPIDRGSMHFAPSFARYAFPLTPGKEWNSEAVADNTKLGKQWRYAIKGKVVDWEKVRVPAGEFHALKVIVEAEYRGKDTGPNSGNGNLVETVWFVPELNNFVKLDYRDTDWQGRTINRDGWELVSYGHKPAAPATPMPPAAPAEPAPLATPPVASATR</sequence>
<evidence type="ECO:0000313" key="3">
    <source>
        <dbReference type="EMBL" id="WQH05397.1"/>
    </source>
</evidence>
<feature type="region of interest" description="Disordered" evidence="1">
    <location>
        <begin position="228"/>
        <end position="254"/>
    </location>
</feature>
<evidence type="ECO:0000313" key="4">
    <source>
        <dbReference type="Proteomes" id="UP001326110"/>
    </source>
</evidence>
<dbReference type="RefSeq" id="WP_019924828.1">
    <property type="nucleotide sequence ID" value="NZ_CP140152.1"/>
</dbReference>
<evidence type="ECO:0000256" key="2">
    <source>
        <dbReference type="SAM" id="SignalP"/>
    </source>
</evidence>
<proteinExistence type="predicted"/>
<dbReference type="Proteomes" id="UP001326110">
    <property type="component" value="Chromosome"/>
</dbReference>